<name>A0AAV7D0C8_ENGPU</name>
<accession>A0AAV7D0C8</accession>
<keyword evidence="2" id="KW-1185">Reference proteome</keyword>
<evidence type="ECO:0000313" key="2">
    <source>
        <dbReference type="Proteomes" id="UP000824782"/>
    </source>
</evidence>
<dbReference type="AlphaFoldDB" id="A0AAV7D0C8"/>
<organism evidence="1 2">
    <name type="scientific">Engystomops pustulosus</name>
    <name type="common">Tungara frog</name>
    <name type="synonym">Physalaemus pustulosus</name>
    <dbReference type="NCBI Taxonomy" id="76066"/>
    <lineage>
        <taxon>Eukaryota</taxon>
        <taxon>Metazoa</taxon>
        <taxon>Chordata</taxon>
        <taxon>Craniata</taxon>
        <taxon>Vertebrata</taxon>
        <taxon>Euteleostomi</taxon>
        <taxon>Amphibia</taxon>
        <taxon>Batrachia</taxon>
        <taxon>Anura</taxon>
        <taxon>Neobatrachia</taxon>
        <taxon>Hyloidea</taxon>
        <taxon>Leptodactylidae</taxon>
        <taxon>Leiuperinae</taxon>
        <taxon>Engystomops</taxon>
    </lineage>
</organism>
<comment type="caution">
    <text evidence="1">The sequence shown here is derived from an EMBL/GenBank/DDBJ whole genome shotgun (WGS) entry which is preliminary data.</text>
</comment>
<dbReference type="EMBL" id="WNYA01000002">
    <property type="protein sequence ID" value="KAG8590829.1"/>
    <property type="molecule type" value="Genomic_DNA"/>
</dbReference>
<protein>
    <submittedName>
        <fullName evidence="1">Uncharacterized protein</fullName>
    </submittedName>
</protein>
<sequence length="106" mass="11838">MQAAYIHFMGSPTSTVVQIGAARIGADFVQCFVPGILRRTEKKKNQDPSWTFWKDVSISWKYALIHIGNNSQNFFLPHEIFGGIGHVSVVTAKPKGSKDCTFYSKT</sequence>
<reference evidence="1" key="1">
    <citation type="thesis" date="2020" institute="ProQuest LLC" country="789 East Eisenhower Parkway, Ann Arbor, MI, USA">
        <title>Comparative Genomics and Chromosome Evolution.</title>
        <authorList>
            <person name="Mudd A.B."/>
        </authorList>
    </citation>
    <scope>NUCLEOTIDE SEQUENCE</scope>
    <source>
        <strain evidence="1">237g6f4</strain>
        <tissue evidence="1">Blood</tissue>
    </source>
</reference>
<evidence type="ECO:0000313" key="1">
    <source>
        <dbReference type="EMBL" id="KAG8590829.1"/>
    </source>
</evidence>
<gene>
    <name evidence="1" type="ORF">GDO81_006924</name>
</gene>
<dbReference type="Proteomes" id="UP000824782">
    <property type="component" value="Unassembled WGS sequence"/>
</dbReference>
<proteinExistence type="predicted"/>